<gene>
    <name evidence="2" type="ORF">SAMN05428642_10570</name>
</gene>
<keyword evidence="3" id="KW-1185">Reference proteome</keyword>
<dbReference type="Pfam" id="PF09851">
    <property type="entry name" value="SHOCT"/>
    <property type="match status" value="1"/>
</dbReference>
<organism evidence="2 3">
    <name type="scientific">Flaviramulus basaltis</name>
    <dbReference type="NCBI Taxonomy" id="369401"/>
    <lineage>
        <taxon>Bacteria</taxon>
        <taxon>Pseudomonadati</taxon>
        <taxon>Bacteroidota</taxon>
        <taxon>Flavobacteriia</taxon>
        <taxon>Flavobacteriales</taxon>
        <taxon>Flavobacteriaceae</taxon>
        <taxon>Flaviramulus</taxon>
    </lineage>
</organism>
<protein>
    <submittedName>
        <fullName evidence="2">Putative membrane protein</fullName>
    </submittedName>
</protein>
<name>A0A1K2IQS0_9FLAO</name>
<sequence>MYTWIIVLGVIVFAVILYAGKNGNKILKRERPLDILNRRYANGEITKEEYEERKQSINSKK</sequence>
<reference evidence="2 3" key="1">
    <citation type="submission" date="2016-10" db="EMBL/GenBank/DDBJ databases">
        <authorList>
            <person name="de Groot N.N."/>
        </authorList>
    </citation>
    <scope>NUCLEOTIDE SEQUENCE [LARGE SCALE GENOMIC DNA]</scope>
    <source>
        <strain evidence="2 3">DSM 18180</strain>
    </source>
</reference>
<accession>A0A1K2IQS0</accession>
<evidence type="ECO:0000259" key="1">
    <source>
        <dbReference type="Pfam" id="PF09851"/>
    </source>
</evidence>
<dbReference type="InterPro" id="IPR018649">
    <property type="entry name" value="SHOCT"/>
</dbReference>
<dbReference type="Proteomes" id="UP000182544">
    <property type="component" value="Unassembled WGS sequence"/>
</dbReference>
<evidence type="ECO:0000313" key="3">
    <source>
        <dbReference type="Proteomes" id="UP000182544"/>
    </source>
</evidence>
<proteinExistence type="predicted"/>
<dbReference type="AlphaFoldDB" id="A0A1K2IQS0"/>
<evidence type="ECO:0000313" key="2">
    <source>
        <dbReference type="EMBL" id="SFZ94780.1"/>
    </source>
</evidence>
<feature type="domain" description="SHOCT" evidence="1">
    <location>
        <begin position="32"/>
        <end position="55"/>
    </location>
</feature>
<dbReference type="EMBL" id="FPKV01000005">
    <property type="protein sequence ID" value="SFZ94780.1"/>
    <property type="molecule type" value="Genomic_DNA"/>
</dbReference>